<protein>
    <recommendedName>
        <fullName evidence="2 3">Segregation and condensation protein A</fullName>
    </recommendedName>
</protein>
<dbReference type="InterPro" id="IPR023093">
    <property type="entry name" value="ScpA-like_C"/>
</dbReference>
<dbReference type="Pfam" id="PF02616">
    <property type="entry name" value="SMC_ScpA"/>
    <property type="match status" value="1"/>
</dbReference>
<keyword evidence="1 3" id="KW-0159">Chromosome partition</keyword>
<dbReference type="HAMAP" id="MF_01805">
    <property type="entry name" value="ScpA"/>
    <property type="match status" value="1"/>
</dbReference>
<comment type="similarity">
    <text evidence="3">Belongs to the ScpA family.</text>
</comment>
<dbReference type="EMBL" id="JACSQB010000139">
    <property type="protein sequence ID" value="MBD8048416.1"/>
    <property type="molecule type" value="Genomic_DNA"/>
</dbReference>
<dbReference type="InterPro" id="IPR003768">
    <property type="entry name" value="ScpA"/>
</dbReference>
<dbReference type="Gene3D" id="6.10.250.2410">
    <property type="match status" value="1"/>
</dbReference>
<keyword evidence="3" id="KW-0132">Cell division</keyword>
<dbReference type="Gene3D" id="1.10.10.580">
    <property type="entry name" value="Structural maintenance of chromosome 1. Chain E"/>
    <property type="match status" value="1"/>
</dbReference>
<dbReference type="NCBIfam" id="NF000994">
    <property type="entry name" value="PRK00104.1-3"/>
    <property type="match status" value="1"/>
</dbReference>
<keyword evidence="5" id="KW-1185">Reference proteome</keyword>
<comment type="function">
    <text evidence="3">Participates in chromosomal partition during cell division. May act via the formation of a condensin-like complex containing Smc and ScpB that pull DNA away from mid-cell into both cell halves.</text>
</comment>
<dbReference type="Proteomes" id="UP000627166">
    <property type="component" value="Unassembled WGS sequence"/>
</dbReference>
<name>A0ABR8YWT5_9CLOT</name>
<evidence type="ECO:0000256" key="2">
    <source>
        <dbReference type="ARBA" id="ARBA00044777"/>
    </source>
</evidence>
<comment type="subunit">
    <text evidence="3">Component of a cohesin-like complex composed of ScpA, ScpB and the Smc homodimer, in which ScpA and ScpB bind to the head domain of Smc. The presence of the three proteins is required for the association of the complex with DNA.</text>
</comment>
<evidence type="ECO:0000256" key="3">
    <source>
        <dbReference type="HAMAP-Rule" id="MF_01805"/>
    </source>
</evidence>
<keyword evidence="3" id="KW-0131">Cell cycle</keyword>
<dbReference type="RefSeq" id="WP_191741367.1">
    <property type="nucleotide sequence ID" value="NZ_JACSQB010000139.1"/>
</dbReference>
<sequence length="251" mass="29606">MALSIKITNFEGPFDLLLHLIKKNEMDIYDVKILEITNQYLQYLNDMKEMDLEITSEFIVIAATLIEIKSKLLLPKPKVEEEENEEDAAKELIEKLIQYKKYKLAAEFLASKQKETGAVFSKKPEIIEEKPNKKENPLDLLKNVTMLDLYNLYNELINNYINKMNTGTNFQERIQIETFKIEDKMEELKKLTSSHSKVYFTKLIRKYESKTEVIVTFLALLELIKLKTVKAIQEKNFYDIYIERIEDSEQI</sequence>
<evidence type="ECO:0000313" key="5">
    <source>
        <dbReference type="Proteomes" id="UP000627166"/>
    </source>
</evidence>
<gene>
    <name evidence="3" type="primary">scpA</name>
    <name evidence="4" type="ORF">H9637_15455</name>
</gene>
<accession>A0ABR8YWT5</accession>
<reference evidence="4 5" key="1">
    <citation type="submission" date="2020-08" db="EMBL/GenBank/DDBJ databases">
        <title>A Genomic Blueprint of the Chicken Gut Microbiome.</title>
        <authorList>
            <person name="Gilroy R."/>
            <person name="Ravi A."/>
            <person name="Getino M."/>
            <person name="Pursley I."/>
            <person name="Horton D.L."/>
            <person name="Alikhan N.-F."/>
            <person name="Baker D."/>
            <person name="Gharbi K."/>
            <person name="Hall N."/>
            <person name="Watson M."/>
            <person name="Adriaenssens E.M."/>
            <person name="Foster-Nyarko E."/>
            <person name="Jarju S."/>
            <person name="Secka A."/>
            <person name="Antonio M."/>
            <person name="Oren A."/>
            <person name="Chaudhuri R."/>
            <person name="La Ragione R.M."/>
            <person name="Hildebrand F."/>
            <person name="Pallen M.J."/>
        </authorList>
    </citation>
    <scope>NUCLEOTIDE SEQUENCE [LARGE SCALE GENOMIC DNA]</scope>
    <source>
        <strain evidence="4 5">N37</strain>
    </source>
</reference>
<organism evidence="4 5">
    <name type="scientific">Clostridium faecium</name>
    <dbReference type="NCBI Taxonomy" id="2762223"/>
    <lineage>
        <taxon>Bacteria</taxon>
        <taxon>Bacillati</taxon>
        <taxon>Bacillota</taxon>
        <taxon>Clostridia</taxon>
        <taxon>Eubacteriales</taxon>
        <taxon>Clostridiaceae</taxon>
        <taxon>Clostridium</taxon>
    </lineage>
</organism>
<comment type="caution">
    <text evidence="4">The sequence shown here is derived from an EMBL/GenBank/DDBJ whole genome shotgun (WGS) entry which is preliminary data.</text>
</comment>
<evidence type="ECO:0000256" key="1">
    <source>
        <dbReference type="ARBA" id="ARBA00022829"/>
    </source>
</evidence>
<dbReference type="PANTHER" id="PTHR33969">
    <property type="entry name" value="SEGREGATION AND CONDENSATION PROTEIN A"/>
    <property type="match status" value="1"/>
</dbReference>
<comment type="subcellular location">
    <subcellularLocation>
        <location evidence="3">Cytoplasm</location>
    </subcellularLocation>
    <text evidence="3">Associated with two foci at the outer edges of the nucleoid region in young cells, and at four foci within both cell halves in older cells.</text>
</comment>
<evidence type="ECO:0000313" key="4">
    <source>
        <dbReference type="EMBL" id="MBD8048416.1"/>
    </source>
</evidence>
<keyword evidence="3" id="KW-0963">Cytoplasm</keyword>
<proteinExistence type="inferred from homology"/>
<dbReference type="PANTHER" id="PTHR33969:SF2">
    <property type="entry name" value="SEGREGATION AND CONDENSATION PROTEIN A"/>
    <property type="match status" value="1"/>
</dbReference>